<proteinExistence type="predicted"/>
<accession>A0AC59YT62</accession>
<gene>
    <name evidence="1" type="ORF">MRATA1EN22A_LOCUS9505</name>
</gene>
<dbReference type="Proteomes" id="UP001162501">
    <property type="component" value="Chromosome 2"/>
</dbReference>
<organism evidence="1 2">
    <name type="scientific">Rangifer tarandus platyrhynchus</name>
    <name type="common">Svalbard reindeer</name>
    <dbReference type="NCBI Taxonomy" id="3082113"/>
    <lineage>
        <taxon>Eukaryota</taxon>
        <taxon>Metazoa</taxon>
        <taxon>Chordata</taxon>
        <taxon>Craniata</taxon>
        <taxon>Vertebrata</taxon>
        <taxon>Euteleostomi</taxon>
        <taxon>Mammalia</taxon>
        <taxon>Eutheria</taxon>
        <taxon>Laurasiatheria</taxon>
        <taxon>Artiodactyla</taxon>
        <taxon>Ruminantia</taxon>
        <taxon>Pecora</taxon>
        <taxon>Cervidae</taxon>
        <taxon>Odocoileinae</taxon>
        <taxon>Rangifer</taxon>
    </lineage>
</organism>
<name>A0AC59YT62_RANTA</name>
<reference evidence="1" key="1">
    <citation type="submission" date="2023-05" db="EMBL/GenBank/DDBJ databases">
        <authorList>
            <consortium name="ELIXIR-Norway"/>
        </authorList>
    </citation>
    <scope>NUCLEOTIDE SEQUENCE</scope>
</reference>
<evidence type="ECO:0000313" key="1">
    <source>
        <dbReference type="EMBL" id="CAM9929066.1"/>
    </source>
</evidence>
<dbReference type="EMBL" id="OX596086">
    <property type="protein sequence ID" value="CAM9929066.1"/>
    <property type="molecule type" value="Genomic_DNA"/>
</dbReference>
<feature type="non-terminal residue" evidence="1">
    <location>
        <position position="141"/>
    </location>
</feature>
<reference evidence="1" key="2">
    <citation type="submission" date="2025-03" db="EMBL/GenBank/DDBJ databases">
        <authorList>
            <consortium name="ELIXIR-Norway"/>
            <consortium name="Elixir Norway"/>
        </authorList>
    </citation>
    <scope>NUCLEOTIDE SEQUENCE</scope>
</reference>
<evidence type="ECO:0000313" key="2">
    <source>
        <dbReference type="Proteomes" id="UP001162501"/>
    </source>
</evidence>
<protein>
    <submittedName>
        <fullName evidence="1">Uncharacterized protein</fullName>
    </submittedName>
</protein>
<sequence>MWFGEQSAVDSKSPSPGSAVARGPAERVPACVVLQLLWAHRPLRLAPARDVPAPPAPPGAGTVRGWACCWHPARHSFPHLFTSNQTNPGSCFEWRLQFHRMTEGQPCLRNCLLWAFPRPLSGMALEDFRGHSGKQRGSSLK</sequence>